<keyword evidence="2" id="KW-1185">Reference proteome</keyword>
<dbReference type="Proteomes" id="UP001638806">
    <property type="component" value="Unassembled WGS sequence"/>
</dbReference>
<evidence type="ECO:0000313" key="2">
    <source>
        <dbReference type="Proteomes" id="UP001638806"/>
    </source>
</evidence>
<organism evidence="1 2">
    <name type="scientific">Purpureocillium lilacinum</name>
    <name type="common">Paecilomyces lilacinus</name>
    <dbReference type="NCBI Taxonomy" id="33203"/>
    <lineage>
        <taxon>Eukaryota</taxon>
        <taxon>Fungi</taxon>
        <taxon>Dikarya</taxon>
        <taxon>Ascomycota</taxon>
        <taxon>Pezizomycotina</taxon>
        <taxon>Sordariomycetes</taxon>
        <taxon>Hypocreomycetidae</taxon>
        <taxon>Hypocreales</taxon>
        <taxon>Ophiocordycipitaceae</taxon>
        <taxon>Purpureocillium</taxon>
    </lineage>
</organism>
<sequence length="106" mass="11147">MHGTVPTPDGGLAFEMCGDSAAPRKEGAGPETTKRPPPPQQQPQGDVDAASVQANPWPFYLEESTTAAAQKAEHKDGKTQDEAAEGAAKREPANPWPYHGPSGEGR</sequence>
<proteinExistence type="predicted"/>
<accession>A0ACC4DEV2</accession>
<name>A0ACC4DEV2_PURLI</name>
<reference evidence="1" key="1">
    <citation type="submission" date="2024-12" db="EMBL/GenBank/DDBJ databases">
        <title>Comparative genomics and development of molecular markers within Purpureocillium lilacinum and among Purpureocillium species.</title>
        <authorList>
            <person name="Yeh Z.-Y."/>
            <person name="Ni N.-T."/>
            <person name="Lo P.-H."/>
            <person name="Mushyakhwo K."/>
            <person name="Lin C.-F."/>
            <person name="Nai Y.-S."/>
        </authorList>
    </citation>
    <scope>NUCLEOTIDE SEQUENCE</scope>
    <source>
        <strain evidence="1">NCHU-NPUST-175</strain>
    </source>
</reference>
<gene>
    <name evidence="1" type="ORF">ACCO45_010349</name>
</gene>
<protein>
    <submittedName>
        <fullName evidence="1">Uncharacterized protein</fullName>
    </submittedName>
</protein>
<evidence type="ECO:0000313" key="1">
    <source>
        <dbReference type="EMBL" id="KAL3954786.1"/>
    </source>
</evidence>
<comment type="caution">
    <text evidence="1">The sequence shown here is derived from an EMBL/GenBank/DDBJ whole genome shotgun (WGS) entry which is preliminary data.</text>
</comment>
<dbReference type="EMBL" id="JBGNUJ010000010">
    <property type="protein sequence ID" value="KAL3954786.1"/>
    <property type="molecule type" value="Genomic_DNA"/>
</dbReference>